<dbReference type="EMBL" id="CP059732">
    <property type="protein sequence ID" value="QMW03938.1"/>
    <property type="molecule type" value="Genomic_DNA"/>
</dbReference>
<proteinExistence type="predicted"/>
<dbReference type="InterPro" id="IPR003599">
    <property type="entry name" value="Ig_sub"/>
</dbReference>
<dbReference type="InterPro" id="IPR035986">
    <property type="entry name" value="PKD_dom_sf"/>
</dbReference>
<dbReference type="RefSeq" id="WP_182461194.1">
    <property type="nucleotide sequence ID" value="NZ_CP059732.1"/>
</dbReference>
<dbReference type="SUPFAM" id="SSF49299">
    <property type="entry name" value="PKD domain"/>
    <property type="match status" value="3"/>
</dbReference>
<dbReference type="InterPro" id="IPR013783">
    <property type="entry name" value="Ig-like_fold"/>
</dbReference>
<dbReference type="NCBIfam" id="TIGR01451">
    <property type="entry name" value="B_ant_repeat"/>
    <property type="match status" value="1"/>
</dbReference>
<gene>
    <name evidence="3" type="ORF">H3H32_02980</name>
</gene>
<dbReference type="Proteomes" id="UP000515369">
    <property type="component" value="Chromosome"/>
</dbReference>
<evidence type="ECO:0000313" key="4">
    <source>
        <dbReference type="Proteomes" id="UP000515369"/>
    </source>
</evidence>
<reference evidence="3 4" key="1">
    <citation type="submission" date="2020-07" db="EMBL/GenBank/DDBJ databases">
        <title>Spirosoma foliorum sp. nov., isolated from the leaves on the Nejang mountain Korea, Republic of.</title>
        <authorList>
            <person name="Ho H."/>
            <person name="Lee Y.-J."/>
            <person name="Nurcahyanto D.-A."/>
            <person name="Kim S.-G."/>
        </authorList>
    </citation>
    <scope>NUCLEOTIDE SEQUENCE [LARGE SCALE GENOMIC DNA]</scope>
    <source>
        <strain evidence="3 4">PL0136</strain>
    </source>
</reference>
<sequence length="1134" mass="118297">MRSLYYSLAVFITAVSSLFAQSYSPYILTITNSPVCAGQSFQINATYSIPPSGTTVSFRWAGPNSFTSSGSNAISVPASAATAGVYSVTMTYSGTSQGTEISSATVSLGTSKPRASVYDQSFYTRSRSICGPTSLSFVAFPDRTFSSNTATYRWTGPNGFVSTEQNPVVPQGVAGLYIVEATYPNNCGVGKDTVQIYNTTLSVSANSYSTGSNPQPFNTFCPETSAELRATAYPSTGTTVTYQWRGPSGFTSTAQSFTLPSVTTAVAGTYSVTATFSGSCPGTATASQTIQTGQLAVPIGSFRLNTDGSRSSAQTVCPGSNFVVSAYSMAPSSYSATFRWSGPNGFTSNIDSPTLTNATTAMSGLYSVTATLSTGCSGTNSVNMNIGLPTIAVTSATTGSNTALSGTFCPGSSFGVSTTPSLEGLSATYLWNGPNGFSSTSQSFTMTNVTYTMTGTYSVTATLSGACTGAITASKQIQITKPLVSLYSQSTDKASYGNQYCPGTSFDMYPIFFNGPNGFPSSRSTLTYQWSGPNGFTSSAKQPTIPTASTLASGTYNLTVNVSGECSGTYSNAQGITIGKPISYISAYPLAGMSPATDTYCPGATIFLSAYNSIDSTSVASYHWKGPNGFTSSAQRLTLVNATTAMSGVYSLTTVYTGQCAGTRVSFANVIIQSATMQIGVFRSNGGGGGTPPLCLGNTYRLAPNAMAYNSNDVLTQNSYEWTLPDGSTSTSPSLSISSASAANAGLYILKTTFGGACASAITRDTASITVGITAPKIWTSNSFIASGRSTVLYADKCIGSDVQWSDGQMGRSIIVTPNQTTIYTATCLGYEGCVSPPSAPLTVRISDQPETDLSLQLSVNNRIAVIGKPITMTLTINNSSSQEAHNVQIESRLPALMAVVNAGSFQADGTVIRALVTNIPANGSVDLYCEVAPTITGVFRLAAQITGTDNPDPDSAPASGTNDGQDDVAWIDLRTTEPGSTISESPEPNPAYLPSPKVDKIVLPDELVDLSLTTLVSNAAPSLNELITVTLLVDNYNNTRLLSPEVTCLLPAGLTFVDGKGMVATGQQIVLTGGQYFPKWPQAFTFQVQATGPINEPIKARISHCDWEDIDSDPTNGFDTGEDDTAQISLRLK</sequence>
<dbReference type="InterPro" id="IPR000601">
    <property type="entry name" value="PKD_dom"/>
</dbReference>
<accession>A0A7G5GYJ6</accession>
<dbReference type="InterPro" id="IPR047589">
    <property type="entry name" value="DUF11_rpt"/>
</dbReference>
<dbReference type="SMART" id="SM00409">
    <property type="entry name" value="IG"/>
    <property type="match status" value="3"/>
</dbReference>
<feature type="region of interest" description="Disordered" evidence="1">
    <location>
        <begin position="1113"/>
        <end position="1134"/>
    </location>
</feature>
<evidence type="ECO:0000313" key="3">
    <source>
        <dbReference type="EMBL" id="QMW03938.1"/>
    </source>
</evidence>
<keyword evidence="4" id="KW-1185">Reference proteome</keyword>
<dbReference type="AlphaFoldDB" id="A0A7G5GYJ6"/>
<dbReference type="InterPro" id="IPR001434">
    <property type="entry name" value="OmcB-like_DUF11"/>
</dbReference>
<evidence type="ECO:0000256" key="1">
    <source>
        <dbReference type="SAM" id="MobiDB-lite"/>
    </source>
</evidence>
<dbReference type="KEGG" id="sfol:H3H32_02980"/>
<dbReference type="PROSITE" id="PS50093">
    <property type="entry name" value="PKD"/>
    <property type="match status" value="1"/>
</dbReference>
<evidence type="ECO:0000259" key="2">
    <source>
        <dbReference type="PROSITE" id="PS50093"/>
    </source>
</evidence>
<name>A0A7G5GYJ6_9BACT</name>
<dbReference type="Pfam" id="PF01345">
    <property type="entry name" value="DUF11"/>
    <property type="match status" value="1"/>
</dbReference>
<feature type="region of interest" description="Disordered" evidence="1">
    <location>
        <begin position="947"/>
        <end position="968"/>
    </location>
</feature>
<dbReference type="Gene3D" id="2.60.40.10">
    <property type="entry name" value="Immunoglobulins"/>
    <property type="match status" value="9"/>
</dbReference>
<feature type="domain" description="PKD" evidence="2">
    <location>
        <begin position="424"/>
        <end position="486"/>
    </location>
</feature>
<protein>
    <recommendedName>
        <fullName evidence="2">PKD domain-containing protein</fullName>
    </recommendedName>
</protein>
<organism evidence="3 4">
    <name type="scientific">Spirosoma foliorum</name>
    <dbReference type="NCBI Taxonomy" id="2710596"/>
    <lineage>
        <taxon>Bacteria</taxon>
        <taxon>Pseudomonadati</taxon>
        <taxon>Bacteroidota</taxon>
        <taxon>Cytophagia</taxon>
        <taxon>Cytophagales</taxon>
        <taxon>Cytophagaceae</taxon>
        <taxon>Spirosoma</taxon>
    </lineage>
</organism>